<sequence>MRVFALLLALSFLAGCASKPAYYISPAPVTIPKNATYWLDTFDVEVVGKNERFLPDDKVRQQLGVDLVDRLLKAKRYAASKEKADYLLEVSVIYTRRIQDTKGGFMTAIVDDNTILASVDFSYQVKVKKADAEVLHFSQARQGLMPAGYKGDWQNMKTMAGVLTNSGNSNVETFYTGALSRFIVDDLRGIPSR</sequence>
<feature type="chain" id="PRO_5045226351" description="Lipoprotein" evidence="1">
    <location>
        <begin position="24"/>
        <end position="193"/>
    </location>
</feature>
<evidence type="ECO:0000313" key="3">
    <source>
        <dbReference type="Proteomes" id="UP000663249"/>
    </source>
</evidence>
<dbReference type="Proteomes" id="UP000663249">
    <property type="component" value="Chromosome"/>
</dbReference>
<organism evidence="2 3">
    <name type="scientific">Pseudomonas hygromyciniae</name>
    <dbReference type="NCBI Taxonomy" id="2812000"/>
    <lineage>
        <taxon>Bacteria</taxon>
        <taxon>Pseudomonadati</taxon>
        <taxon>Pseudomonadota</taxon>
        <taxon>Gammaproteobacteria</taxon>
        <taxon>Pseudomonadales</taxon>
        <taxon>Pseudomonadaceae</taxon>
        <taxon>Pseudomonas</taxon>
    </lineage>
</organism>
<dbReference type="EMBL" id="CP070506">
    <property type="protein sequence ID" value="QSB39975.1"/>
    <property type="molecule type" value="Genomic_DNA"/>
</dbReference>
<gene>
    <name evidence="2" type="ORF">JTY93_00785</name>
</gene>
<dbReference type="RefSeq" id="WP_205477919.1">
    <property type="nucleotide sequence ID" value="NZ_CP070506.1"/>
</dbReference>
<keyword evidence="1" id="KW-0732">Signal</keyword>
<evidence type="ECO:0000256" key="1">
    <source>
        <dbReference type="SAM" id="SignalP"/>
    </source>
</evidence>
<keyword evidence="3" id="KW-1185">Reference proteome</keyword>
<evidence type="ECO:0000313" key="2">
    <source>
        <dbReference type="EMBL" id="QSB39975.1"/>
    </source>
</evidence>
<name>A0ABX7JXU9_9PSED</name>
<protein>
    <recommendedName>
        <fullName evidence="4">Lipoprotein</fullName>
    </recommendedName>
</protein>
<feature type="signal peptide" evidence="1">
    <location>
        <begin position="1"/>
        <end position="23"/>
    </location>
</feature>
<evidence type="ECO:0008006" key="4">
    <source>
        <dbReference type="Google" id="ProtNLM"/>
    </source>
</evidence>
<reference evidence="2 3" key="1">
    <citation type="submission" date="2021-02" db="EMBL/GenBank/DDBJ databases">
        <title>Genomic and phenotypic characterization of Pseudomonas hygromyciniae, a novel bacterial species discovered from a commercially purchased antibiotic vial.</title>
        <authorList>
            <person name="Turner T.L."/>
            <person name="Mitra S.D."/>
            <person name="Kochan T.J."/>
            <person name="Pincus N.B."/>
            <person name="Lebrun-Corbin M."/>
            <person name="Cheung B."/>
            <person name="Gatesy S.W."/>
            <person name="Afzal T."/>
            <person name="Ozer E.A."/>
            <person name="Hauser A.R."/>
        </authorList>
    </citation>
    <scope>NUCLEOTIDE SEQUENCE [LARGE SCALE GENOMIC DNA]</scope>
    <source>
        <strain evidence="2 3">SDM007</strain>
    </source>
</reference>
<accession>A0ABX7JXU9</accession>
<proteinExistence type="predicted"/>
<dbReference type="PROSITE" id="PS51257">
    <property type="entry name" value="PROKAR_LIPOPROTEIN"/>
    <property type="match status" value="1"/>
</dbReference>